<protein>
    <submittedName>
        <fullName evidence="2">Os05g0358400 protein</fullName>
    </submittedName>
</protein>
<dbReference type="Gramene" id="Os05t0358400-02">
    <property type="protein sequence ID" value="Os05t0358400-02"/>
    <property type="gene ID" value="Os05g0358400"/>
</dbReference>
<dbReference type="PANTHER" id="PTHR35748:SF1">
    <property type="entry name" value="OS05G0358400 PROTEIN"/>
    <property type="match status" value="1"/>
</dbReference>
<evidence type="ECO:0000313" key="2">
    <source>
        <dbReference type="EMBL" id="BAS93592.1"/>
    </source>
</evidence>
<sequence length="86" mass="9292">MSLSAITLLGMLNLGHSAIRVAFHDTDCLICSVLAAKNLGEPAYSNFLDHTYLGDRTTTIREYLATTGAGIMEEEPPESLKSRYGG</sequence>
<evidence type="ECO:0000256" key="1">
    <source>
        <dbReference type="SAM" id="SignalP"/>
    </source>
</evidence>
<reference evidence="2 3" key="2">
    <citation type="journal article" date="2013" name="Plant Cell Physiol.">
        <title>Rice Annotation Project Database (RAP-DB): an integrative and interactive database for rice genomics.</title>
        <authorList>
            <person name="Sakai H."/>
            <person name="Lee S.S."/>
            <person name="Tanaka T."/>
            <person name="Numa H."/>
            <person name="Kim J."/>
            <person name="Kawahara Y."/>
            <person name="Wakimoto H."/>
            <person name="Yang C.C."/>
            <person name="Iwamoto M."/>
            <person name="Abe T."/>
            <person name="Yamada Y."/>
            <person name="Muto A."/>
            <person name="Inokuchi H."/>
            <person name="Ikemura T."/>
            <person name="Matsumoto T."/>
            <person name="Sasaki T."/>
            <person name="Itoh T."/>
        </authorList>
    </citation>
    <scope>NUCLEOTIDE SEQUENCE [LARGE SCALE GENOMIC DNA]</scope>
    <source>
        <strain evidence="3">cv. Nipponbare</strain>
    </source>
</reference>
<gene>
    <name evidence="2" type="ordered locus">Os05g0358400</name>
    <name evidence="2" type="ORF">OSNPB_050358400</name>
</gene>
<dbReference type="EMBL" id="AP014961">
    <property type="protein sequence ID" value="BAS93592.1"/>
    <property type="molecule type" value="Genomic_DNA"/>
</dbReference>
<keyword evidence="4 5" id="KW-1267">Proteomics identification</keyword>
<feature type="chain" id="PRO_5006056782" evidence="1">
    <location>
        <begin position="18"/>
        <end position="86"/>
    </location>
</feature>
<dbReference type="Proteomes" id="UP000059680">
    <property type="component" value="Chromosome 5"/>
</dbReference>
<accession>A0A0P0WL83</accession>
<name>A0A0P0WL83_ORYSJ</name>
<evidence type="ECO:0000313" key="3">
    <source>
        <dbReference type="Proteomes" id="UP000059680"/>
    </source>
</evidence>
<keyword evidence="1" id="KW-0732">Signal</keyword>
<keyword evidence="3" id="KW-1185">Reference proteome</keyword>
<dbReference type="PANTHER" id="PTHR35748">
    <property type="entry name" value="OS05G0358400 PROTEIN"/>
    <property type="match status" value="1"/>
</dbReference>
<feature type="signal peptide" evidence="1">
    <location>
        <begin position="1"/>
        <end position="17"/>
    </location>
</feature>
<evidence type="ECO:0007829" key="4">
    <source>
        <dbReference type="PeptideAtlas" id="A0A0P0WL83"/>
    </source>
</evidence>
<organism evidence="2 3">
    <name type="scientific">Oryza sativa subsp. japonica</name>
    <name type="common">Rice</name>
    <dbReference type="NCBI Taxonomy" id="39947"/>
    <lineage>
        <taxon>Eukaryota</taxon>
        <taxon>Viridiplantae</taxon>
        <taxon>Streptophyta</taxon>
        <taxon>Embryophyta</taxon>
        <taxon>Tracheophyta</taxon>
        <taxon>Spermatophyta</taxon>
        <taxon>Magnoliopsida</taxon>
        <taxon>Liliopsida</taxon>
        <taxon>Poales</taxon>
        <taxon>Poaceae</taxon>
        <taxon>BOP clade</taxon>
        <taxon>Oryzoideae</taxon>
        <taxon>Oryzeae</taxon>
        <taxon>Oryzinae</taxon>
        <taxon>Oryza</taxon>
        <taxon>Oryza sativa</taxon>
    </lineage>
</organism>
<dbReference type="ExpressionAtlas" id="A0A0P0WL83">
    <property type="expression patterns" value="baseline and differential"/>
</dbReference>
<proteinExistence type="evidence at protein level"/>
<reference evidence="2 3" key="3">
    <citation type="journal article" date="2013" name="Rice">
        <title>Improvement of the Oryza sativa Nipponbare reference genome using next generation sequence and optical map data.</title>
        <authorList>
            <person name="Kawahara Y."/>
            <person name="de la Bastide M."/>
            <person name="Hamilton J.P."/>
            <person name="Kanamori H."/>
            <person name="McCombie W.R."/>
            <person name="Ouyang S."/>
            <person name="Schwartz D.C."/>
            <person name="Tanaka T."/>
            <person name="Wu J."/>
            <person name="Zhou S."/>
            <person name="Childs K.L."/>
            <person name="Davidson R.M."/>
            <person name="Lin H."/>
            <person name="Quesada-Ocampo L."/>
            <person name="Vaillancourt B."/>
            <person name="Sakai H."/>
            <person name="Lee S.S."/>
            <person name="Kim J."/>
            <person name="Numa H."/>
            <person name="Itoh T."/>
            <person name="Buell C.R."/>
            <person name="Matsumoto T."/>
        </authorList>
    </citation>
    <scope>NUCLEOTIDE SEQUENCE [LARGE SCALE GENOMIC DNA]</scope>
    <source>
        <strain evidence="3">cv. Nipponbare</strain>
    </source>
</reference>
<dbReference type="AlphaFoldDB" id="A0A0P0WL83"/>
<evidence type="ECO:0007829" key="5">
    <source>
        <dbReference type="ProteomicsDB" id="A0A0P0WL83"/>
    </source>
</evidence>
<reference evidence="3" key="1">
    <citation type="journal article" date="2005" name="Nature">
        <title>The map-based sequence of the rice genome.</title>
        <authorList>
            <consortium name="International rice genome sequencing project (IRGSP)"/>
            <person name="Matsumoto T."/>
            <person name="Wu J."/>
            <person name="Kanamori H."/>
            <person name="Katayose Y."/>
            <person name="Fujisawa M."/>
            <person name="Namiki N."/>
            <person name="Mizuno H."/>
            <person name="Yamamoto K."/>
            <person name="Antonio B.A."/>
            <person name="Baba T."/>
            <person name="Sakata K."/>
            <person name="Nagamura Y."/>
            <person name="Aoki H."/>
            <person name="Arikawa K."/>
            <person name="Arita K."/>
            <person name="Bito T."/>
            <person name="Chiden Y."/>
            <person name="Fujitsuka N."/>
            <person name="Fukunaka R."/>
            <person name="Hamada M."/>
            <person name="Harada C."/>
            <person name="Hayashi A."/>
            <person name="Hijishita S."/>
            <person name="Honda M."/>
            <person name="Hosokawa S."/>
            <person name="Ichikawa Y."/>
            <person name="Idonuma A."/>
            <person name="Iijima M."/>
            <person name="Ikeda M."/>
            <person name="Ikeno M."/>
            <person name="Ito K."/>
            <person name="Ito S."/>
            <person name="Ito T."/>
            <person name="Ito Y."/>
            <person name="Ito Y."/>
            <person name="Iwabuchi A."/>
            <person name="Kamiya K."/>
            <person name="Karasawa W."/>
            <person name="Kurita K."/>
            <person name="Katagiri S."/>
            <person name="Kikuta A."/>
            <person name="Kobayashi H."/>
            <person name="Kobayashi N."/>
            <person name="Machita K."/>
            <person name="Maehara T."/>
            <person name="Masukawa M."/>
            <person name="Mizubayashi T."/>
            <person name="Mukai Y."/>
            <person name="Nagasaki H."/>
            <person name="Nagata Y."/>
            <person name="Naito S."/>
            <person name="Nakashima M."/>
            <person name="Nakama Y."/>
            <person name="Nakamichi Y."/>
            <person name="Nakamura M."/>
            <person name="Meguro A."/>
            <person name="Negishi M."/>
            <person name="Ohta I."/>
            <person name="Ohta T."/>
            <person name="Okamoto M."/>
            <person name="Ono N."/>
            <person name="Saji S."/>
            <person name="Sakaguchi M."/>
            <person name="Sakai K."/>
            <person name="Shibata M."/>
            <person name="Shimokawa T."/>
            <person name="Song J."/>
            <person name="Takazaki Y."/>
            <person name="Terasawa K."/>
            <person name="Tsugane M."/>
            <person name="Tsuji K."/>
            <person name="Ueda S."/>
            <person name="Waki K."/>
            <person name="Yamagata H."/>
            <person name="Yamamoto M."/>
            <person name="Yamamoto S."/>
            <person name="Yamane H."/>
            <person name="Yoshiki S."/>
            <person name="Yoshihara R."/>
            <person name="Yukawa K."/>
            <person name="Zhong H."/>
            <person name="Yano M."/>
            <person name="Yuan Q."/>
            <person name="Ouyang S."/>
            <person name="Liu J."/>
            <person name="Jones K.M."/>
            <person name="Gansberger K."/>
            <person name="Moffat K."/>
            <person name="Hill J."/>
            <person name="Bera J."/>
            <person name="Fadrosh D."/>
            <person name="Jin S."/>
            <person name="Johri S."/>
            <person name="Kim M."/>
            <person name="Overton L."/>
            <person name="Reardon M."/>
            <person name="Tsitrin T."/>
            <person name="Vuong H."/>
            <person name="Weaver B."/>
            <person name="Ciecko A."/>
            <person name="Tallon L."/>
            <person name="Jackson J."/>
            <person name="Pai G."/>
            <person name="Aken S.V."/>
            <person name="Utterback T."/>
            <person name="Reidmuller S."/>
            <person name="Feldblyum T."/>
            <person name="Hsiao J."/>
            <person name="Zismann V."/>
            <person name="Iobst S."/>
            <person name="de Vazeille A.R."/>
            <person name="Buell C.R."/>
            <person name="Ying K."/>
            <person name="Li Y."/>
            <person name="Lu T."/>
            <person name="Huang Y."/>
            <person name="Zhao Q."/>
            <person name="Feng Q."/>
            <person name="Zhang L."/>
            <person name="Zhu J."/>
            <person name="Weng Q."/>
            <person name="Mu J."/>
            <person name="Lu Y."/>
            <person name="Fan D."/>
            <person name="Liu Y."/>
            <person name="Guan J."/>
            <person name="Zhang Y."/>
            <person name="Yu S."/>
            <person name="Liu X."/>
            <person name="Zhang Y."/>
            <person name="Hong G."/>
            <person name="Han B."/>
            <person name="Choisne N."/>
            <person name="Demange N."/>
            <person name="Orjeda G."/>
            <person name="Samain S."/>
            <person name="Cattolico L."/>
            <person name="Pelletier E."/>
            <person name="Couloux A."/>
            <person name="Segurens B."/>
            <person name="Wincker P."/>
            <person name="D'Hont A."/>
            <person name="Scarpelli C."/>
            <person name="Weissenbach J."/>
            <person name="Salanoubat M."/>
            <person name="Quetier F."/>
            <person name="Yu Y."/>
            <person name="Kim H.R."/>
            <person name="Rambo T."/>
            <person name="Currie J."/>
            <person name="Collura K."/>
            <person name="Luo M."/>
            <person name="Yang T."/>
            <person name="Ammiraju J.S.S."/>
            <person name="Engler F."/>
            <person name="Soderlund C."/>
            <person name="Wing R.A."/>
            <person name="Palmer L.E."/>
            <person name="de la Bastide M."/>
            <person name="Spiegel L."/>
            <person name="Nascimento L."/>
            <person name="Zutavern T."/>
            <person name="O'Shaughnessy A."/>
            <person name="Dike S."/>
            <person name="Dedhia N."/>
            <person name="Preston R."/>
            <person name="Balija V."/>
            <person name="McCombie W.R."/>
            <person name="Chow T."/>
            <person name="Chen H."/>
            <person name="Chung M."/>
            <person name="Chen C."/>
            <person name="Shaw J."/>
            <person name="Wu H."/>
            <person name="Hsiao K."/>
            <person name="Chao Y."/>
            <person name="Chu M."/>
            <person name="Cheng C."/>
            <person name="Hour A."/>
            <person name="Lee P."/>
            <person name="Lin S."/>
            <person name="Lin Y."/>
            <person name="Liou J."/>
            <person name="Liu S."/>
            <person name="Hsing Y."/>
            <person name="Raghuvanshi S."/>
            <person name="Mohanty A."/>
            <person name="Bharti A.K."/>
            <person name="Gaur A."/>
            <person name="Gupta V."/>
            <person name="Kumar D."/>
            <person name="Ravi V."/>
            <person name="Vij S."/>
            <person name="Kapur A."/>
            <person name="Khurana P."/>
            <person name="Khurana P."/>
            <person name="Khurana J.P."/>
            <person name="Tyagi A.K."/>
            <person name="Gaikwad K."/>
            <person name="Singh A."/>
            <person name="Dalal V."/>
            <person name="Srivastava S."/>
            <person name="Dixit A."/>
            <person name="Pal A.K."/>
            <person name="Ghazi I.A."/>
            <person name="Yadav M."/>
            <person name="Pandit A."/>
            <person name="Bhargava A."/>
            <person name="Sureshbabu K."/>
            <person name="Batra K."/>
            <person name="Sharma T.R."/>
            <person name="Mohapatra T."/>
            <person name="Singh N.K."/>
            <person name="Messing J."/>
            <person name="Nelson A.B."/>
            <person name="Fuks G."/>
            <person name="Kavchok S."/>
            <person name="Keizer G."/>
            <person name="Linton E."/>
            <person name="Llaca V."/>
            <person name="Song R."/>
            <person name="Tanyolac B."/>
            <person name="Young S."/>
            <person name="Ho-Il K."/>
            <person name="Hahn J.H."/>
            <person name="Sangsakoo G."/>
            <person name="Vanavichit A."/>
            <person name="de Mattos Luiz.A.T."/>
            <person name="Zimmer P.D."/>
            <person name="Malone G."/>
            <person name="Dellagostin O."/>
            <person name="de Oliveira A.C."/>
            <person name="Bevan M."/>
            <person name="Bancroft I."/>
            <person name="Minx P."/>
            <person name="Cordum H."/>
            <person name="Wilson R."/>
            <person name="Cheng Z."/>
            <person name="Jin W."/>
            <person name="Jiang J."/>
            <person name="Leong S.A."/>
            <person name="Iwama H."/>
            <person name="Gojobori T."/>
            <person name="Itoh T."/>
            <person name="Niimura Y."/>
            <person name="Fujii Y."/>
            <person name="Habara T."/>
            <person name="Sakai H."/>
            <person name="Sato Y."/>
            <person name="Wilson G."/>
            <person name="Kumar K."/>
            <person name="McCouch S."/>
            <person name="Juretic N."/>
            <person name="Hoen D."/>
            <person name="Wright S."/>
            <person name="Bruskiewich R."/>
            <person name="Bureau T."/>
            <person name="Miyao A."/>
            <person name="Hirochika H."/>
            <person name="Nishikawa T."/>
            <person name="Kadowaki K."/>
            <person name="Sugiura M."/>
            <person name="Burr B."/>
            <person name="Sasaki T."/>
        </authorList>
    </citation>
    <scope>NUCLEOTIDE SEQUENCE [LARGE SCALE GENOMIC DNA]</scope>
    <source>
        <strain evidence="3">cv. Nipponbare</strain>
    </source>
</reference>